<reference evidence="6 7" key="1">
    <citation type="submission" date="2023-07" db="EMBL/GenBank/DDBJ databases">
        <title>Genomic Encyclopedia of Type Strains, Phase IV (KMG-IV): sequencing the most valuable type-strain genomes for metagenomic binning, comparative biology and taxonomic classification.</title>
        <authorList>
            <person name="Goeker M."/>
        </authorList>
    </citation>
    <scope>NUCLEOTIDE SEQUENCE [LARGE SCALE GENOMIC DNA]</scope>
    <source>
        <strain evidence="6 7">DSM 27594</strain>
    </source>
</reference>
<protein>
    <submittedName>
        <fullName evidence="6">Levanase</fullName>
        <ecNumber evidence="6">3.2.1.65</ecNumber>
    </submittedName>
</protein>
<dbReference type="InterPro" id="IPR013320">
    <property type="entry name" value="ConA-like_dom_sf"/>
</dbReference>
<comment type="caution">
    <text evidence="6">The sequence shown here is derived from an EMBL/GenBank/DDBJ whole genome shotgun (WGS) entry which is preliminary data.</text>
</comment>
<evidence type="ECO:0000256" key="2">
    <source>
        <dbReference type="ARBA" id="ARBA00022801"/>
    </source>
</evidence>
<dbReference type="PANTHER" id="PTHR42800">
    <property type="entry name" value="EXOINULINASE INUD (AFU_ORTHOLOGUE AFUA_5G00480)"/>
    <property type="match status" value="1"/>
</dbReference>
<dbReference type="InterPro" id="IPR023296">
    <property type="entry name" value="Glyco_hydro_beta-prop_sf"/>
</dbReference>
<sequence length="846" mass="91951">MISFKTLISFKISPRKRRLLGAAFGLIALAGLAAGYSSWAYAGGIPSGDQNTYQEPYRPQFHYSPAQNWMNDPNGLIYYNGEYHLFYQYNKYGMAGGNASWGHAISKDLFHWRELPVAIPVDTYEEVWSGSVVFDKTNSSRLGTPNTPPLVAVYTSTQKASGIQQQALAYSTDGGTTWTKYAGNPVLDIGSHNFRDPKVFWYAPTKNWRMVVALSDQHKVAIYSSPNLKSWSLLSEFGPTGVTSAVWECPDLFPMPLDGNKNDIKWVLTVNVAGKAQYFIGNFNGTTFTDSEPVYTPPTGTVLNDFEGSDYGLWSTTGTAFGNGPVKDEPGPTGYLGHGFVDSFHGSDNEVGTLTSPVFTINQNYLNFLIAGGNHPHVDGGSTAPPPEQVFEDFEGTSLPVWTGTGDFAGIVPTRENLSGQLGSQVLDTCQTASCDSAEGTVTSPTFTINSDYIDFLIGGGNHPISSGHPTVLNLVIDGSVVASATGNNSANLDWKYFDVTKYRDKQATLQIVDQNDGSSGWGHLMIDNIVLSDVKAGPWDTETAVNLLVNGQVVRTATGNDSASLDWASWDLRDLQGKQAQIQIVDRNTGGWGHILADQFTLAATPATNALQRAHWIDHGQDFYAAVTYNDAPEDRRIMIGWMNNWNYANDIPTSPWRGAQSLPRELKLQTIDGTPQIIQSPVQQAADLAQEQYQLKLVTLAEGETALDPKASGKAYRLDVTFKPNTAKSFGVNVRTGNVDRTVIGYDVASGQLYLDRTQSGDVSFNASFPSVERVAVPVRDGRVSLQIYVDWSSVEIFADGGRVAITDQIFPGTTSDGIQLFSTGGQAVVDNLEVSAIPSVWVP</sequence>
<dbReference type="Gene3D" id="2.60.120.560">
    <property type="entry name" value="Exo-inulinase, domain 1"/>
    <property type="match status" value="1"/>
</dbReference>
<dbReference type="SMART" id="SM00640">
    <property type="entry name" value="Glyco_32"/>
    <property type="match status" value="1"/>
</dbReference>
<dbReference type="PROSITE" id="PS00609">
    <property type="entry name" value="GLYCOSYL_HYDROL_F32"/>
    <property type="match status" value="1"/>
</dbReference>
<evidence type="ECO:0000259" key="4">
    <source>
        <dbReference type="Pfam" id="PF00251"/>
    </source>
</evidence>
<dbReference type="InterPro" id="IPR001362">
    <property type="entry name" value="Glyco_hydro_32"/>
</dbReference>
<dbReference type="Gene3D" id="2.115.10.20">
    <property type="entry name" value="Glycosyl hydrolase domain, family 43"/>
    <property type="match status" value="2"/>
</dbReference>
<evidence type="ECO:0000313" key="7">
    <source>
        <dbReference type="Proteomes" id="UP001224122"/>
    </source>
</evidence>
<dbReference type="RefSeq" id="WP_307405853.1">
    <property type="nucleotide sequence ID" value="NZ_JAUSTW010000002.1"/>
</dbReference>
<dbReference type="CDD" id="cd18622">
    <property type="entry name" value="GH32_Inu-like"/>
    <property type="match status" value="1"/>
</dbReference>
<dbReference type="GO" id="GO:0031219">
    <property type="term" value="F:levanase activity"/>
    <property type="evidence" value="ECO:0007669"/>
    <property type="project" value="UniProtKB-EC"/>
</dbReference>
<dbReference type="Pfam" id="PF08244">
    <property type="entry name" value="Glyco_hydro_32C"/>
    <property type="match status" value="1"/>
</dbReference>
<dbReference type="InterPro" id="IPR013189">
    <property type="entry name" value="Glyco_hydro_32_C"/>
</dbReference>
<gene>
    <name evidence="6" type="ORF">J2S10_001399</name>
</gene>
<dbReference type="PANTHER" id="PTHR42800:SF1">
    <property type="entry name" value="EXOINULINASE INUD (AFU_ORTHOLOGUE AFUA_5G00480)"/>
    <property type="match status" value="1"/>
</dbReference>
<keyword evidence="3 6" id="KW-0326">Glycosidase</keyword>
<dbReference type="EMBL" id="JAUSTW010000002">
    <property type="protein sequence ID" value="MDQ0198258.1"/>
    <property type="molecule type" value="Genomic_DNA"/>
</dbReference>
<dbReference type="InterPro" id="IPR018053">
    <property type="entry name" value="Glyco_hydro_32_AS"/>
</dbReference>
<organism evidence="6 7">
    <name type="scientific">Neobacillus ginsengisoli</name>
    <dbReference type="NCBI Taxonomy" id="904295"/>
    <lineage>
        <taxon>Bacteria</taxon>
        <taxon>Bacillati</taxon>
        <taxon>Bacillota</taxon>
        <taxon>Bacilli</taxon>
        <taxon>Bacillales</taxon>
        <taxon>Bacillaceae</taxon>
        <taxon>Neobacillus</taxon>
    </lineage>
</organism>
<feature type="domain" description="Glycosyl hydrolase family 32 N-terminal" evidence="4">
    <location>
        <begin position="608"/>
        <end position="683"/>
    </location>
</feature>
<feature type="domain" description="Glycosyl hydrolase family 32 C-terminal" evidence="5">
    <location>
        <begin position="701"/>
        <end position="837"/>
    </location>
</feature>
<dbReference type="SUPFAM" id="SSF75005">
    <property type="entry name" value="Arabinanase/levansucrase/invertase"/>
    <property type="match status" value="1"/>
</dbReference>
<comment type="similarity">
    <text evidence="1">Belongs to the glycosyl hydrolase 32 family.</text>
</comment>
<dbReference type="Pfam" id="PF00251">
    <property type="entry name" value="Glyco_hydro_32N"/>
    <property type="match status" value="2"/>
</dbReference>
<keyword evidence="7" id="KW-1185">Reference proteome</keyword>
<evidence type="ECO:0000259" key="5">
    <source>
        <dbReference type="Pfam" id="PF08244"/>
    </source>
</evidence>
<dbReference type="Proteomes" id="UP001224122">
    <property type="component" value="Unassembled WGS sequence"/>
</dbReference>
<evidence type="ECO:0000256" key="3">
    <source>
        <dbReference type="ARBA" id="ARBA00023295"/>
    </source>
</evidence>
<accession>A0ABT9XRS1</accession>
<dbReference type="EC" id="3.2.1.65" evidence="6"/>
<evidence type="ECO:0000313" key="6">
    <source>
        <dbReference type="EMBL" id="MDQ0198258.1"/>
    </source>
</evidence>
<feature type="domain" description="Glycosyl hydrolase family 32 N-terminal" evidence="4">
    <location>
        <begin position="62"/>
        <end position="298"/>
    </location>
</feature>
<evidence type="ECO:0000256" key="1">
    <source>
        <dbReference type="ARBA" id="ARBA00009902"/>
    </source>
</evidence>
<dbReference type="SUPFAM" id="SSF49899">
    <property type="entry name" value="Concanavalin A-like lectins/glucanases"/>
    <property type="match status" value="1"/>
</dbReference>
<proteinExistence type="inferred from homology"/>
<name>A0ABT9XRS1_9BACI</name>
<dbReference type="InterPro" id="IPR013148">
    <property type="entry name" value="Glyco_hydro_32_N"/>
</dbReference>
<keyword evidence="2 6" id="KW-0378">Hydrolase</keyword>